<organism evidence="1">
    <name type="scientific">freshwater metagenome</name>
    <dbReference type="NCBI Taxonomy" id="449393"/>
    <lineage>
        <taxon>unclassified sequences</taxon>
        <taxon>metagenomes</taxon>
        <taxon>ecological metagenomes</taxon>
    </lineage>
</organism>
<dbReference type="EMBL" id="CAEZYW010000229">
    <property type="protein sequence ID" value="CAB4752311.1"/>
    <property type="molecule type" value="Genomic_DNA"/>
</dbReference>
<gene>
    <name evidence="1" type="ORF">UFOPK2786_01357</name>
</gene>
<protein>
    <submittedName>
        <fullName evidence="1">Unannotated protein</fullName>
    </submittedName>
</protein>
<sequence length="39" mass="4888">MQAFETLKRDEVRRYEEAVEDPSTREVTQWEIDEYFEDF</sequence>
<accession>A0A6J6TXF4</accession>
<evidence type="ECO:0000313" key="1">
    <source>
        <dbReference type="EMBL" id="CAB4752311.1"/>
    </source>
</evidence>
<dbReference type="AlphaFoldDB" id="A0A6J6TXF4"/>
<reference evidence="1" key="1">
    <citation type="submission" date="2020-05" db="EMBL/GenBank/DDBJ databases">
        <authorList>
            <person name="Chiriac C."/>
            <person name="Salcher M."/>
            <person name="Ghai R."/>
            <person name="Kavagutti S V."/>
        </authorList>
    </citation>
    <scope>NUCLEOTIDE SEQUENCE</scope>
</reference>
<proteinExistence type="predicted"/>
<name>A0A6J6TXF4_9ZZZZ</name>